<name>A0A4Q7KL96_9PSEU</name>
<feature type="domain" description="AB hydrolase-1" evidence="2">
    <location>
        <begin position="476"/>
        <end position="718"/>
    </location>
</feature>
<dbReference type="EMBL" id="SGWQ01000006">
    <property type="protein sequence ID" value="RZS37016.1"/>
    <property type="molecule type" value="Genomic_DNA"/>
</dbReference>
<dbReference type="Pfam" id="PF01494">
    <property type="entry name" value="FAD_binding_3"/>
    <property type="match status" value="1"/>
</dbReference>
<dbReference type="Gene3D" id="3.40.50.1820">
    <property type="entry name" value="alpha/beta hydrolase"/>
    <property type="match status" value="1"/>
</dbReference>
<keyword evidence="5" id="KW-1185">Reference proteome</keyword>
<comment type="caution">
    <text evidence="4">The sequence shown here is derived from an EMBL/GenBank/DDBJ whole genome shotgun (WGS) entry which is preliminary data.</text>
</comment>
<protein>
    <submittedName>
        <fullName evidence="4">Pimeloyl-ACP methyl ester carboxylesterase</fullName>
    </submittedName>
</protein>
<dbReference type="AlphaFoldDB" id="A0A4Q7KL96"/>
<sequence>MTYLGGHAIVLGASMAGLFTAKVLADTYDQVTVVERDELPDGPGNRRGVPQGAHAHLLLPRGSELIDSLFPGILDELVAAGVPVADNGTDVHFSAMSHVLRTDETLSQVLSTYLPGRPLLESTVRERVRALPNVRLLDRTEVSGLVTAGSRVTGARGSTVDGERELTGDLVVDALGRAARGPAWLEQLGYGRPEERLIKVDVAYASQLVRLKPLAVKEKLVLVGGHADRHAGLGLFAHEDETWDFTVFGIAGNRPPTDPDGMIDFIERCTPPHVVAALRDAERLSEVATHRYPASRWRRYDKMERLPAGLIAIGDSVCTFNPTYGQGMTVAAMQVDALRRCLRDGDDDLPRRFFAATAAPIEQAWRSAAIADRALHGRSVKGLPVRDRYGSARAERFLRAATEDARLTERFLRTFGLLDQPEALMRPSNLGRIVRTAVRKRPAATVEPPAITGARRSFVTARGVRFHVTEAGNGTPVLALHGWPQHHFAYRHLLADPPDGLRIIAPDLPGYGWSGPPPHRWDKEDVVSDVLALLDEMGLDRVVLVGHDWGGWIGHLLALRAPERVAGFLALNIAHPWQTPRTMLPHLWRFMAYQPPVAAFGVPLHRRTRFLERIVFKRAVAVRTALGPEVVRGYADRFRDPVCARAATDTYRTFWLRELPRQARAPEQRRGTVPIRAVFGVADFAIHHSLAAAETANAEDYTLELVSGCGHFIPEERPDLVRTRLIELATR</sequence>
<gene>
    <name evidence="4" type="ORF">EV193_106251</name>
</gene>
<keyword evidence="1" id="KW-0378">Hydrolase</keyword>
<feature type="domain" description="FAD-binding" evidence="3">
    <location>
        <begin position="9"/>
        <end position="338"/>
    </location>
</feature>
<evidence type="ECO:0000313" key="4">
    <source>
        <dbReference type="EMBL" id="RZS37016.1"/>
    </source>
</evidence>
<proteinExistence type="predicted"/>
<dbReference type="InterPro" id="IPR000639">
    <property type="entry name" value="Epox_hydrolase-like"/>
</dbReference>
<dbReference type="InterPro" id="IPR029058">
    <property type="entry name" value="AB_hydrolase_fold"/>
</dbReference>
<evidence type="ECO:0000313" key="5">
    <source>
        <dbReference type="Proteomes" id="UP000294257"/>
    </source>
</evidence>
<evidence type="ECO:0000259" key="2">
    <source>
        <dbReference type="Pfam" id="PF00561"/>
    </source>
</evidence>
<evidence type="ECO:0000256" key="1">
    <source>
        <dbReference type="ARBA" id="ARBA00022801"/>
    </source>
</evidence>
<dbReference type="PANTHER" id="PTHR43329">
    <property type="entry name" value="EPOXIDE HYDROLASE"/>
    <property type="match status" value="1"/>
</dbReference>
<dbReference type="Proteomes" id="UP000294257">
    <property type="component" value="Unassembled WGS sequence"/>
</dbReference>
<dbReference type="PRINTS" id="PR00412">
    <property type="entry name" value="EPOXHYDRLASE"/>
</dbReference>
<dbReference type="RefSeq" id="WP_207222716.1">
    <property type="nucleotide sequence ID" value="NZ_SGWQ01000006.1"/>
</dbReference>
<dbReference type="GO" id="GO:0016787">
    <property type="term" value="F:hydrolase activity"/>
    <property type="evidence" value="ECO:0007669"/>
    <property type="project" value="UniProtKB-KW"/>
</dbReference>
<organism evidence="4 5">
    <name type="scientific">Herbihabitans rhizosphaerae</name>
    <dbReference type="NCBI Taxonomy" id="1872711"/>
    <lineage>
        <taxon>Bacteria</taxon>
        <taxon>Bacillati</taxon>
        <taxon>Actinomycetota</taxon>
        <taxon>Actinomycetes</taxon>
        <taxon>Pseudonocardiales</taxon>
        <taxon>Pseudonocardiaceae</taxon>
        <taxon>Herbihabitans</taxon>
    </lineage>
</organism>
<accession>A0A4Q7KL96</accession>
<evidence type="ECO:0000259" key="3">
    <source>
        <dbReference type="Pfam" id="PF01494"/>
    </source>
</evidence>
<dbReference type="SUPFAM" id="SSF51905">
    <property type="entry name" value="FAD/NAD(P)-binding domain"/>
    <property type="match status" value="1"/>
</dbReference>
<dbReference type="InterPro" id="IPR036188">
    <property type="entry name" value="FAD/NAD-bd_sf"/>
</dbReference>
<dbReference type="PRINTS" id="PR00111">
    <property type="entry name" value="ABHYDROLASE"/>
</dbReference>
<dbReference type="InterPro" id="IPR002938">
    <property type="entry name" value="FAD-bd"/>
</dbReference>
<dbReference type="GO" id="GO:0071949">
    <property type="term" value="F:FAD binding"/>
    <property type="evidence" value="ECO:0007669"/>
    <property type="project" value="InterPro"/>
</dbReference>
<dbReference type="Gene3D" id="3.50.50.60">
    <property type="entry name" value="FAD/NAD(P)-binding domain"/>
    <property type="match status" value="1"/>
</dbReference>
<dbReference type="Pfam" id="PF00561">
    <property type="entry name" value="Abhydrolase_1"/>
    <property type="match status" value="1"/>
</dbReference>
<dbReference type="SUPFAM" id="SSF53474">
    <property type="entry name" value="alpha/beta-Hydrolases"/>
    <property type="match status" value="1"/>
</dbReference>
<dbReference type="InterPro" id="IPR000073">
    <property type="entry name" value="AB_hydrolase_1"/>
</dbReference>
<reference evidence="4 5" key="1">
    <citation type="submission" date="2019-02" db="EMBL/GenBank/DDBJ databases">
        <title>Genomic Encyclopedia of Type Strains, Phase IV (KMG-IV): sequencing the most valuable type-strain genomes for metagenomic binning, comparative biology and taxonomic classification.</title>
        <authorList>
            <person name="Goeker M."/>
        </authorList>
    </citation>
    <scope>NUCLEOTIDE SEQUENCE [LARGE SCALE GENOMIC DNA]</scope>
    <source>
        <strain evidence="4 5">DSM 101727</strain>
    </source>
</reference>